<dbReference type="Pfam" id="PF00248">
    <property type="entry name" value="Aldo_ket_red"/>
    <property type="match status" value="1"/>
</dbReference>
<dbReference type="Proteomes" id="UP000483802">
    <property type="component" value="Unassembled WGS sequence"/>
</dbReference>
<evidence type="ECO:0000313" key="3">
    <source>
        <dbReference type="Proteomes" id="UP000483802"/>
    </source>
</evidence>
<dbReference type="InterPro" id="IPR023210">
    <property type="entry name" value="NADP_OxRdtase_dom"/>
</dbReference>
<feature type="domain" description="NADP-dependent oxidoreductase" evidence="1">
    <location>
        <begin position="19"/>
        <end position="170"/>
    </location>
</feature>
<dbReference type="Gene3D" id="3.20.20.100">
    <property type="entry name" value="NADP-dependent oxidoreductase domain"/>
    <property type="match status" value="1"/>
</dbReference>
<protein>
    <submittedName>
        <fullName evidence="2">Aldo/keto reductase</fullName>
    </submittedName>
</protein>
<organism evidence="2 3">
    <name type="scientific">Streptomyces typhae</name>
    <dbReference type="NCBI Taxonomy" id="2681492"/>
    <lineage>
        <taxon>Bacteria</taxon>
        <taxon>Bacillati</taxon>
        <taxon>Actinomycetota</taxon>
        <taxon>Actinomycetes</taxon>
        <taxon>Kitasatosporales</taxon>
        <taxon>Streptomycetaceae</taxon>
        <taxon>Streptomyces</taxon>
    </lineage>
</organism>
<evidence type="ECO:0000259" key="1">
    <source>
        <dbReference type="Pfam" id="PF00248"/>
    </source>
</evidence>
<proteinExistence type="predicted"/>
<evidence type="ECO:0000313" key="2">
    <source>
        <dbReference type="EMBL" id="MVO86249.1"/>
    </source>
</evidence>
<name>A0A6L6WXL7_9ACTN</name>
<accession>A0A6L6WXL7</accession>
<comment type="caution">
    <text evidence="2">The sequence shown here is derived from an EMBL/GenBank/DDBJ whole genome shotgun (WGS) entry which is preliminary data.</text>
</comment>
<reference evidence="2 3" key="1">
    <citation type="submission" date="2019-11" db="EMBL/GenBank/DDBJ databases">
        <title>Streptomyces typhae sp. nov., a novel endophytic actinomycete isolated from the root of cattail pollen (Typha angustifolia L.).</title>
        <authorList>
            <person name="Peng C."/>
        </authorList>
    </citation>
    <scope>NUCLEOTIDE SEQUENCE [LARGE SCALE GENOMIC DNA]</scope>
    <source>
        <strain evidence="3">p1417</strain>
    </source>
</reference>
<sequence length="285" mass="30723">MRDADPRVVLGLHRSRHERRLLTGALDLGVTALDTSSNYLGFRSHEVLARVAGDLLPRFTLSTKVGYFPGADRAEHSLDPARLHVAVEQAVKGLGREPDLIFLHNPEHTLTGAASRDRYTLAQACAALDVAASKGLCGAWGIASWDPAPLVDLVDVALPRPSVLMVRAGLLVGTRTLDAADVVAAAWGLGSERVWGMSPFGGSTRAPVWDRINPGVFLRSGDRVTRVQAAFRVAYDLPQVSTIAVGTDEPAHLGELMGALASKVDERAVREYRDLIRSRSRDQPA</sequence>
<dbReference type="AlphaFoldDB" id="A0A6L6WXL7"/>
<keyword evidence="3" id="KW-1185">Reference proteome</keyword>
<gene>
    <name evidence="2" type="ORF">GPA10_16155</name>
</gene>
<dbReference type="EMBL" id="WPNZ01000008">
    <property type="protein sequence ID" value="MVO86249.1"/>
    <property type="molecule type" value="Genomic_DNA"/>
</dbReference>
<dbReference type="InterPro" id="IPR036812">
    <property type="entry name" value="NAD(P)_OxRdtase_dom_sf"/>
</dbReference>
<dbReference type="RefSeq" id="WP_343040943.1">
    <property type="nucleotide sequence ID" value="NZ_WPNZ01000008.1"/>
</dbReference>
<dbReference type="SUPFAM" id="SSF51430">
    <property type="entry name" value="NAD(P)-linked oxidoreductase"/>
    <property type="match status" value="1"/>
</dbReference>